<comment type="caution">
    <text evidence="1">The sequence shown here is derived from an EMBL/GenBank/DDBJ whole genome shotgun (WGS) entry which is preliminary data.</text>
</comment>
<sequence>MTQKRQNMTWNYVIKRLCVGWRKRSFVSADRRHSSVFQPANVKHQNGVYKRIACDVDSDFPANFKLTRVTKERRGSDVRITVYYEGDSDPDVFLSPNYGVTGHYSMQEIIPHQGRVQADFNEHGIEPMFSFKLPNYPLFQYMLLLRNLTADVPNSENIVELGFRVDPGRELTYNLGQDVTFSVSLDSTTSKHYFFSDDVYLRQDVENSQIKFKKLWTRDEGYPLQCLGQTRQNDRAAIHYRLKTDGDPKGLIQITADATCFSGCLVTWVLAMTYIRFYPSYMYGPFPPYYIGFTEPHPPWQKPYCFAHWKCELFCAAVGDGPTMMNIKKVTNYGYEQRNVQIGKLLDFYISARVVLRQATVDDSEAQFCLRRHSFVFQPANVKANFKLTRVTKEPRGTEMRITIYYEGARNPEEIIPYQDRVQADLTNFGSMPMFCFKLPGYPFFQFLLLLRNLTEEDVPNSENIADLGFRIDPGRDLTYDPGQDVNFSVSLDSTTSKYYFFQDDVYVRQDVENSQIKFKRLWVPDKGYPLQRLGRTNQDGREARHYRLNTTGSPTGLIKITADATCFSGCLVVWVAAMTYIRFYPSYMSRPFPAYYIGFAEPHPPWQKPFCFSHWKCEIFCAAVGDGPTLIRINKVTSNGTQRMNVQIGKQLDFFIFARIILSQATVDDSEAEFCLCRQKTFFVFQPANVKHRNGVCKGLACDVDSDFLANFKLTRVTKERRGSDVRITVYYEGDSDPEVFLSPNYPVTRHHSMQEIIPQQGRVQADFNKDGIKPMFSFKLPNYPFFEFLLYLRNLTVDGPNSENIVELGFRVDPGRELTYDRGQDVNFSVSLDSTTSKHYFFDDDVYLRQNVENSQIKFKKLWTRDEGYPLQCLGQTKQNGRVASHYRLKTDGDPKGLIQITASPTCFSGCLVTWVAAMTYIRFYPSYMYGPFPPYYIGFTEPHPPWQKLFCFAHWKCELFCAAVGDGPTMMNIKKVTNYGL</sequence>
<gene>
    <name evidence="1" type="ORF">BaRGS_00021531</name>
</gene>
<evidence type="ECO:0000313" key="1">
    <source>
        <dbReference type="EMBL" id="KAK7487179.1"/>
    </source>
</evidence>
<dbReference type="Proteomes" id="UP001519460">
    <property type="component" value="Unassembled WGS sequence"/>
</dbReference>
<dbReference type="AlphaFoldDB" id="A0ABD0KJB6"/>
<accession>A0ABD0KJB6</accession>
<organism evidence="1 2">
    <name type="scientific">Batillaria attramentaria</name>
    <dbReference type="NCBI Taxonomy" id="370345"/>
    <lineage>
        <taxon>Eukaryota</taxon>
        <taxon>Metazoa</taxon>
        <taxon>Spiralia</taxon>
        <taxon>Lophotrochozoa</taxon>
        <taxon>Mollusca</taxon>
        <taxon>Gastropoda</taxon>
        <taxon>Caenogastropoda</taxon>
        <taxon>Sorbeoconcha</taxon>
        <taxon>Cerithioidea</taxon>
        <taxon>Batillariidae</taxon>
        <taxon>Batillaria</taxon>
    </lineage>
</organism>
<keyword evidence="2" id="KW-1185">Reference proteome</keyword>
<reference evidence="1 2" key="1">
    <citation type="journal article" date="2023" name="Sci. Data">
        <title>Genome assembly of the Korean intertidal mud-creeper Batillaria attramentaria.</title>
        <authorList>
            <person name="Patra A.K."/>
            <person name="Ho P.T."/>
            <person name="Jun S."/>
            <person name="Lee S.J."/>
            <person name="Kim Y."/>
            <person name="Won Y.J."/>
        </authorList>
    </citation>
    <scope>NUCLEOTIDE SEQUENCE [LARGE SCALE GENOMIC DNA]</scope>
    <source>
        <strain evidence="1">Wonlab-2016</strain>
    </source>
</reference>
<proteinExistence type="predicted"/>
<protein>
    <submittedName>
        <fullName evidence="1">Uncharacterized protein</fullName>
    </submittedName>
</protein>
<dbReference type="EMBL" id="JACVVK020000168">
    <property type="protein sequence ID" value="KAK7487179.1"/>
    <property type="molecule type" value="Genomic_DNA"/>
</dbReference>
<evidence type="ECO:0000313" key="2">
    <source>
        <dbReference type="Proteomes" id="UP001519460"/>
    </source>
</evidence>
<name>A0ABD0KJB6_9CAEN</name>